<evidence type="ECO:0000259" key="12">
    <source>
        <dbReference type="PROSITE" id="PS51352"/>
    </source>
</evidence>
<dbReference type="PROSITE" id="PS51352">
    <property type="entry name" value="THIOREDOXIN_2"/>
    <property type="match status" value="1"/>
</dbReference>
<evidence type="ECO:0000256" key="8">
    <source>
        <dbReference type="ARBA" id="ARBA00032824"/>
    </source>
</evidence>
<dbReference type="EC" id="1.11.1.24" evidence="2"/>
<dbReference type="GO" id="GO:0034599">
    <property type="term" value="P:cellular response to oxidative stress"/>
    <property type="evidence" value="ECO:0007669"/>
    <property type="project" value="TreeGrafter"/>
</dbReference>
<dbReference type="Gene3D" id="3.40.30.10">
    <property type="entry name" value="Glutaredoxin"/>
    <property type="match status" value="1"/>
</dbReference>
<keyword evidence="5" id="KW-0560">Oxidoreductase</keyword>
<evidence type="ECO:0000256" key="5">
    <source>
        <dbReference type="ARBA" id="ARBA00023002"/>
    </source>
</evidence>
<dbReference type="InterPro" id="IPR050924">
    <property type="entry name" value="Peroxiredoxin_BCP/PrxQ"/>
</dbReference>
<dbReference type="GO" id="GO:0045454">
    <property type="term" value="P:cell redox homeostasis"/>
    <property type="evidence" value="ECO:0007669"/>
    <property type="project" value="TreeGrafter"/>
</dbReference>
<accession>A0AAX4NIJ1</accession>
<evidence type="ECO:0000256" key="7">
    <source>
        <dbReference type="ARBA" id="ARBA00023284"/>
    </source>
</evidence>
<name>A0AAX4NIJ1_9ARCH</name>
<dbReference type="GeneID" id="95968372"/>
<keyword evidence="3" id="KW-0575">Peroxidase</keyword>
<dbReference type="InterPro" id="IPR024706">
    <property type="entry name" value="Peroxiredoxin_AhpC-typ"/>
</dbReference>
<feature type="domain" description="Thioredoxin" evidence="12">
    <location>
        <begin position="2"/>
        <end position="149"/>
    </location>
</feature>
<keyword evidence="4" id="KW-0049">Antioxidant</keyword>
<proteinExistence type="inferred from homology"/>
<evidence type="ECO:0000256" key="2">
    <source>
        <dbReference type="ARBA" id="ARBA00013017"/>
    </source>
</evidence>
<feature type="active site" description="Cysteine sulfenic acid (-SOH) intermediate; for peroxidase activity" evidence="11">
    <location>
        <position position="45"/>
    </location>
</feature>
<comment type="subunit">
    <text evidence="1">Monomer.</text>
</comment>
<comment type="catalytic activity">
    <reaction evidence="10">
        <text>a hydroperoxide + [thioredoxin]-dithiol = an alcohol + [thioredoxin]-disulfide + H2O</text>
        <dbReference type="Rhea" id="RHEA:62620"/>
        <dbReference type="Rhea" id="RHEA-COMP:10698"/>
        <dbReference type="Rhea" id="RHEA-COMP:10700"/>
        <dbReference type="ChEBI" id="CHEBI:15377"/>
        <dbReference type="ChEBI" id="CHEBI:29950"/>
        <dbReference type="ChEBI" id="CHEBI:30879"/>
        <dbReference type="ChEBI" id="CHEBI:35924"/>
        <dbReference type="ChEBI" id="CHEBI:50058"/>
        <dbReference type="EC" id="1.11.1.24"/>
    </reaction>
</comment>
<dbReference type="Pfam" id="PF00578">
    <property type="entry name" value="AhpC-TSA"/>
    <property type="match status" value="1"/>
</dbReference>
<comment type="similarity">
    <text evidence="9">Belongs to the peroxiredoxin family. BCP/PrxQ subfamily.</text>
</comment>
<dbReference type="AlphaFoldDB" id="A0AAX4NIJ1"/>
<dbReference type="CDD" id="cd03017">
    <property type="entry name" value="PRX_BCP"/>
    <property type="match status" value="1"/>
</dbReference>
<dbReference type="PANTHER" id="PTHR42801:SF4">
    <property type="entry name" value="AHPC_TSA FAMILY PROTEIN"/>
    <property type="match status" value="1"/>
</dbReference>
<dbReference type="GO" id="GO:0008379">
    <property type="term" value="F:thioredoxin peroxidase activity"/>
    <property type="evidence" value="ECO:0007669"/>
    <property type="project" value="TreeGrafter"/>
</dbReference>
<evidence type="ECO:0000256" key="1">
    <source>
        <dbReference type="ARBA" id="ARBA00011245"/>
    </source>
</evidence>
<evidence type="ECO:0000256" key="10">
    <source>
        <dbReference type="ARBA" id="ARBA00049091"/>
    </source>
</evidence>
<protein>
    <recommendedName>
        <fullName evidence="2">thioredoxin-dependent peroxiredoxin</fullName>
        <ecNumber evidence="2">1.11.1.24</ecNumber>
    </recommendedName>
    <alternativeName>
        <fullName evidence="8">Thioredoxin peroxidase</fullName>
    </alternativeName>
</protein>
<dbReference type="FunFam" id="3.40.30.10:FF:000007">
    <property type="entry name" value="Thioredoxin-dependent thiol peroxidase"/>
    <property type="match status" value="1"/>
</dbReference>
<evidence type="ECO:0000313" key="14">
    <source>
        <dbReference type="Proteomes" id="UP001451606"/>
    </source>
</evidence>
<dbReference type="InterPro" id="IPR000866">
    <property type="entry name" value="AhpC/TSA"/>
</dbReference>
<gene>
    <name evidence="13" type="ORF">OXIME_001634</name>
</gene>
<evidence type="ECO:0000313" key="13">
    <source>
        <dbReference type="EMBL" id="WYY01038.1"/>
    </source>
</evidence>
<keyword evidence="7" id="KW-0676">Redox-active center</keyword>
<dbReference type="InterPro" id="IPR036249">
    <property type="entry name" value="Thioredoxin-like_sf"/>
</dbReference>
<keyword evidence="14" id="KW-1185">Reference proteome</keyword>
<keyword evidence="6" id="KW-1015">Disulfide bond</keyword>
<dbReference type="GO" id="GO:0005737">
    <property type="term" value="C:cytoplasm"/>
    <property type="evidence" value="ECO:0007669"/>
    <property type="project" value="TreeGrafter"/>
</dbReference>
<dbReference type="SUPFAM" id="SSF52833">
    <property type="entry name" value="Thioredoxin-like"/>
    <property type="match status" value="1"/>
</dbReference>
<evidence type="ECO:0000256" key="3">
    <source>
        <dbReference type="ARBA" id="ARBA00022559"/>
    </source>
</evidence>
<evidence type="ECO:0000256" key="4">
    <source>
        <dbReference type="ARBA" id="ARBA00022862"/>
    </source>
</evidence>
<dbReference type="PANTHER" id="PTHR42801">
    <property type="entry name" value="THIOREDOXIN-DEPENDENT PEROXIDE REDUCTASE"/>
    <property type="match status" value="1"/>
</dbReference>
<dbReference type="EMBL" id="CP133772">
    <property type="protein sequence ID" value="WYY01038.1"/>
    <property type="molecule type" value="Genomic_DNA"/>
</dbReference>
<dbReference type="InterPro" id="IPR013766">
    <property type="entry name" value="Thioredoxin_domain"/>
</dbReference>
<reference evidence="13 14" key="1">
    <citation type="submission" date="2023-09" db="EMBL/GenBank/DDBJ databases">
        <authorList>
            <person name="Golyshina O.V."/>
            <person name="Lunev E.A."/>
            <person name="Bargiela R."/>
            <person name="Gaines M.C."/>
            <person name="Daum B."/>
            <person name="Bale N.J."/>
            <person name="Koenen M."/>
            <person name="Sinninghe Damst J.S."/>
            <person name="Yakimov M."/>
            <person name="Golyshin P.N."/>
        </authorList>
    </citation>
    <scope>NUCLEOTIDE SEQUENCE [LARGE SCALE GENOMIC DNA]</scope>
    <source>
        <strain evidence="13 14">M1</strain>
    </source>
</reference>
<evidence type="ECO:0000256" key="6">
    <source>
        <dbReference type="ARBA" id="ARBA00023157"/>
    </source>
</evidence>
<dbReference type="Proteomes" id="UP001451606">
    <property type="component" value="Chromosome"/>
</dbReference>
<sequence length="154" mass="17328">MLKVGDYAPDFEGTTDENKKITLKDMISGNNLVLYFYPKDETPGCTAEACSFRDEWDDLVKLGANVVGVSSDSVQSHKKFKENRKLPFTLISDPDKKIRKLYDANGMLLPARITYVISKEGKIVHAYNSQMNAKNHVKEAMEALKALQIPKSQQ</sequence>
<evidence type="ECO:0000256" key="11">
    <source>
        <dbReference type="PIRSR" id="PIRSR000239-1"/>
    </source>
</evidence>
<dbReference type="KEGG" id="omr:OXIME_001634"/>
<evidence type="ECO:0000256" key="9">
    <source>
        <dbReference type="ARBA" id="ARBA00038489"/>
    </source>
</evidence>
<organism evidence="13 14">
    <name type="scientific">Oxyplasma meridianum</name>
    <dbReference type="NCBI Taxonomy" id="3073602"/>
    <lineage>
        <taxon>Archaea</taxon>
        <taxon>Methanobacteriati</taxon>
        <taxon>Thermoplasmatota</taxon>
        <taxon>Thermoplasmata</taxon>
        <taxon>Thermoplasmatales</taxon>
        <taxon>Thermoplasmataceae</taxon>
        <taxon>Oxyplasma</taxon>
    </lineage>
</organism>
<dbReference type="RefSeq" id="WP_393971360.1">
    <property type="nucleotide sequence ID" value="NZ_CP133772.1"/>
</dbReference>
<dbReference type="PIRSF" id="PIRSF000239">
    <property type="entry name" value="AHPC"/>
    <property type="match status" value="1"/>
</dbReference>